<feature type="transmembrane region" description="Helical" evidence="1">
    <location>
        <begin position="59"/>
        <end position="81"/>
    </location>
</feature>
<sequence>VNNVDNREARDELPEDLDRGFVGAYKFPDNKRRTITGSLYVAIAIAVGIWSLSVPGEPVLVNAGLLIGCCGLGLFGLYSVATGRAFGLDENAALVSANQAVGFPVGHASAQLGWRGLMSRPTWKMLVYSAEDPPVSRGLVLVDAIDGHIVDTYVEDNPEDWIRTTESEDDQESET</sequence>
<organism evidence="2">
    <name type="scientific">marine metagenome</name>
    <dbReference type="NCBI Taxonomy" id="408172"/>
    <lineage>
        <taxon>unclassified sequences</taxon>
        <taxon>metagenomes</taxon>
        <taxon>ecological metagenomes</taxon>
    </lineage>
</organism>
<keyword evidence="1" id="KW-0812">Transmembrane</keyword>
<proteinExistence type="predicted"/>
<protein>
    <submittedName>
        <fullName evidence="2">Uncharacterized protein</fullName>
    </submittedName>
</protein>
<feature type="transmembrane region" description="Helical" evidence="1">
    <location>
        <begin position="35"/>
        <end position="53"/>
    </location>
</feature>
<dbReference type="AlphaFoldDB" id="A0A381N445"/>
<evidence type="ECO:0000313" key="2">
    <source>
        <dbReference type="EMBL" id="SUZ49287.1"/>
    </source>
</evidence>
<name>A0A381N445_9ZZZZ</name>
<gene>
    <name evidence="2" type="ORF">METZ01_LOCUS2141</name>
</gene>
<dbReference type="EMBL" id="UINC01000111">
    <property type="protein sequence ID" value="SUZ49287.1"/>
    <property type="molecule type" value="Genomic_DNA"/>
</dbReference>
<feature type="non-terminal residue" evidence="2">
    <location>
        <position position="1"/>
    </location>
</feature>
<keyword evidence="1" id="KW-0472">Membrane</keyword>
<reference evidence="2" key="1">
    <citation type="submission" date="2018-05" db="EMBL/GenBank/DDBJ databases">
        <authorList>
            <person name="Lanie J.A."/>
            <person name="Ng W.-L."/>
            <person name="Kazmierczak K.M."/>
            <person name="Andrzejewski T.M."/>
            <person name="Davidsen T.M."/>
            <person name="Wayne K.J."/>
            <person name="Tettelin H."/>
            <person name="Glass J.I."/>
            <person name="Rusch D."/>
            <person name="Podicherti R."/>
            <person name="Tsui H.-C.T."/>
            <person name="Winkler M.E."/>
        </authorList>
    </citation>
    <scope>NUCLEOTIDE SEQUENCE</scope>
</reference>
<evidence type="ECO:0000256" key="1">
    <source>
        <dbReference type="SAM" id="Phobius"/>
    </source>
</evidence>
<accession>A0A381N445</accession>
<keyword evidence="1" id="KW-1133">Transmembrane helix</keyword>